<dbReference type="Pfam" id="PF23085">
    <property type="entry name" value="RRM_PARP14_3"/>
    <property type="match status" value="4"/>
</dbReference>
<feature type="compositionally biased region" description="Polar residues" evidence="8">
    <location>
        <begin position="236"/>
        <end position="250"/>
    </location>
</feature>
<feature type="compositionally biased region" description="Polar residues" evidence="8">
    <location>
        <begin position="554"/>
        <end position="566"/>
    </location>
</feature>
<dbReference type="PROSITE" id="PS51059">
    <property type="entry name" value="PARP_CATALYTIC"/>
    <property type="match status" value="1"/>
</dbReference>
<feature type="region of interest" description="Disordered" evidence="8">
    <location>
        <begin position="578"/>
        <end position="727"/>
    </location>
</feature>
<feature type="region of interest" description="Disordered" evidence="8">
    <location>
        <begin position="2334"/>
        <end position="2353"/>
    </location>
</feature>
<dbReference type="PANTHER" id="PTHR14453:SF102">
    <property type="entry name" value="PROTEIN MONO-ADP-RIBOSYLTRANSFERASE PARP14-LIKE"/>
    <property type="match status" value="1"/>
</dbReference>
<dbReference type="InterPro" id="IPR012677">
    <property type="entry name" value="Nucleotide-bd_a/b_plait_sf"/>
</dbReference>
<dbReference type="SUPFAM" id="SSF117839">
    <property type="entry name" value="WWE domain"/>
    <property type="match status" value="1"/>
</dbReference>
<dbReference type="CDD" id="cd02903">
    <property type="entry name" value="Macro_BAL-like"/>
    <property type="match status" value="1"/>
</dbReference>
<evidence type="ECO:0000256" key="3">
    <source>
        <dbReference type="ARBA" id="ARBA00022679"/>
    </source>
</evidence>
<evidence type="ECO:0000259" key="11">
    <source>
        <dbReference type="PROSITE" id="PS51154"/>
    </source>
</evidence>
<feature type="domain" description="RRM" evidence="9">
    <location>
        <begin position="944"/>
        <end position="1023"/>
    </location>
</feature>
<dbReference type="SUPFAM" id="SSF54928">
    <property type="entry name" value="RNA-binding domain, RBD"/>
    <property type="match status" value="2"/>
</dbReference>
<dbReference type="InterPro" id="IPR002589">
    <property type="entry name" value="Macro_dom"/>
</dbReference>
<dbReference type="SMART" id="SM00360">
    <property type="entry name" value="RRM"/>
    <property type="match status" value="4"/>
</dbReference>
<dbReference type="SMART" id="SM00506">
    <property type="entry name" value="A1pp"/>
    <property type="match status" value="3"/>
</dbReference>
<feature type="compositionally biased region" description="Polar residues" evidence="8">
    <location>
        <begin position="122"/>
        <end position="153"/>
    </location>
</feature>
<dbReference type="Gene3D" id="3.30.70.330">
    <property type="match status" value="5"/>
</dbReference>
<feature type="region of interest" description="Disordered" evidence="8">
    <location>
        <begin position="543"/>
        <end position="566"/>
    </location>
</feature>
<feature type="region of interest" description="Disordered" evidence="8">
    <location>
        <begin position="290"/>
        <end position="390"/>
    </location>
</feature>
<dbReference type="InterPro" id="IPR012317">
    <property type="entry name" value="Poly(ADP-ribose)pol_cat_dom"/>
</dbReference>
<dbReference type="GO" id="GO:0070212">
    <property type="term" value="P:protein poly-ADP-ribosylation"/>
    <property type="evidence" value="ECO:0007669"/>
    <property type="project" value="TreeGrafter"/>
</dbReference>
<organism evidence="12 13">
    <name type="scientific">Lingula anatina</name>
    <name type="common">Brachiopod</name>
    <name type="synonym">Lingula unguis</name>
    <dbReference type="NCBI Taxonomy" id="7574"/>
    <lineage>
        <taxon>Eukaryota</taxon>
        <taxon>Metazoa</taxon>
        <taxon>Spiralia</taxon>
        <taxon>Lophotrochozoa</taxon>
        <taxon>Brachiopoda</taxon>
        <taxon>Linguliformea</taxon>
        <taxon>Lingulata</taxon>
        <taxon>Lingulida</taxon>
        <taxon>Linguloidea</taxon>
        <taxon>Lingulidae</taxon>
        <taxon>Lingula</taxon>
    </lineage>
</organism>
<dbReference type="PANTHER" id="PTHR14453">
    <property type="entry name" value="PARP/ZINC FINGER CCCH TYPE DOMAIN CONTAINING PROTEIN"/>
    <property type="match status" value="1"/>
</dbReference>
<dbReference type="GO" id="GO:0003723">
    <property type="term" value="F:RNA binding"/>
    <property type="evidence" value="ECO:0007669"/>
    <property type="project" value="UniProtKB-UniRule"/>
</dbReference>
<evidence type="ECO:0000313" key="12">
    <source>
        <dbReference type="Proteomes" id="UP000085678"/>
    </source>
</evidence>
<dbReference type="InterPro" id="IPR043472">
    <property type="entry name" value="Macro_dom-like"/>
</dbReference>
<dbReference type="Pfam" id="PF00644">
    <property type="entry name" value="PARP"/>
    <property type="match status" value="1"/>
</dbReference>
<dbReference type="GO" id="GO:0003950">
    <property type="term" value="F:NAD+ poly-ADP-ribosyltransferase activity"/>
    <property type="evidence" value="ECO:0007669"/>
    <property type="project" value="UniProtKB-UniRule"/>
</dbReference>
<evidence type="ECO:0000259" key="10">
    <source>
        <dbReference type="PROSITE" id="PS51059"/>
    </source>
</evidence>
<dbReference type="PROSITE" id="PS51154">
    <property type="entry name" value="MACRO"/>
    <property type="match status" value="3"/>
</dbReference>
<dbReference type="InParanoid" id="A0A1S3J0Y7"/>
<dbReference type="SUPFAM" id="SSF52949">
    <property type="entry name" value="Macro domain-like"/>
    <property type="match status" value="3"/>
</dbReference>
<dbReference type="Proteomes" id="UP000085678">
    <property type="component" value="Unplaced"/>
</dbReference>
<dbReference type="OrthoDB" id="6133115at2759"/>
<evidence type="ECO:0000259" key="9">
    <source>
        <dbReference type="PROSITE" id="PS50102"/>
    </source>
</evidence>
<feature type="region of interest" description="Disordered" evidence="8">
    <location>
        <begin position="404"/>
        <end position="434"/>
    </location>
</feature>
<dbReference type="InterPro" id="IPR000504">
    <property type="entry name" value="RRM_dom"/>
</dbReference>
<dbReference type="Gene3D" id="3.30.720.50">
    <property type="match status" value="1"/>
</dbReference>
<dbReference type="InterPro" id="IPR052056">
    <property type="entry name" value="Mono-ARTD/PARP"/>
</dbReference>
<keyword evidence="12" id="KW-1185">Reference proteome</keyword>
<feature type="domain" description="Macro" evidence="11">
    <location>
        <begin position="1930"/>
        <end position="2113"/>
    </location>
</feature>
<keyword evidence="6" id="KW-0694">RNA-binding</keyword>
<evidence type="ECO:0000313" key="13">
    <source>
        <dbReference type="RefSeq" id="XP_013403474.1"/>
    </source>
</evidence>
<dbReference type="GO" id="GO:0005634">
    <property type="term" value="C:nucleus"/>
    <property type="evidence" value="ECO:0007669"/>
    <property type="project" value="UniProtKB-SubCell"/>
</dbReference>
<evidence type="ECO:0000256" key="4">
    <source>
        <dbReference type="ARBA" id="ARBA00023027"/>
    </source>
</evidence>
<feature type="compositionally biased region" description="Polar residues" evidence="8">
    <location>
        <begin position="367"/>
        <end position="381"/>
    </location>
</feature>
<dbReference type="InterPro" id="IPR057051">
    <property type="entry name" value="PARP14_RPM_1"/>
</dbReference>
<evidence type="ECO:0000256" key="8">
    <source>
        <dbReference type="SAM" id="MobiDB-lite"/>
    </source>
</evidence>
<evidence type="ECO:0000256" key="2">
    <source>
        <dbReference type="ARBA" id="ARBA00022676"/>
    </source>
</evidence>
<dbReference type="CDD" id="cd02907">
    <property type="entry name" value="Macro_Af1521_BAL-like"/>
    <property type="match status" value="1"/>
</dbReference>
<dbReference type="GO" id="GO:0010629">
    <property type="term" value="P:negative regulation of gene expression"/>
    <property type="evidence" value="ECO:0007669"/>
    <property type="project" value="TreeGrafter"/>
</dbReference>
<dbReference type="CDD" id="cd01439">
    <property type="entry name" value="TCCD_inducible_PARP_like"/>
    <property type="match status" value="1"/>
</dbReference>
<feature type="domain" description="RRM" evidence="9">
    <location>
        <begin position="852"/>
        <end position="930"/>
    </location>
</feature>
<dbReference type="CDD" id="cd12547">
    <property type="entry name" value="RRM1_2_PAR10"/>
    <property type="match status" value="2"/>
</dbReference>
<feature type="compositionally biased region" description="Polar residues" evidence="8">
    <location>
        <begin position="685"/>
        <end position="703"/>
    </location>
</feature>
<feature type="compositionally biased region" description="Basic and acidic residues" evidence="8">
    <location>
        <begin position="2340"/>
        <end position="2349"/>
    </location>
</feature>
<dbReference type="GeneID" id="106168823"/>
<feature type="domain" description="Macro" evidence="11">
    <location>
        <begin position="2161"/>
        <end position="2335"/>
    </location>
</feature>
<keyword evidence="2 7" id="KW-0328">Glycosyltransferase</keyword>
<comment type="subcellular location">
    <subcellularLocation>
        <location evidence="1">Nucleus</location>
    </subcellularLocation>
</comment>
<feature type="region of interest" description="Disordered" evidence="8">
    <location>
        <begin position="98"/>
        <end position="188"/>
    </location>
</feature>
<feature type="compositionally biased region" description="Basic and acidic residues" evidence="8">
    <location>
        <begin position="635"/>
        <end position="655"/>
    </location>
</feature>
<dbReference type="STRING" id="7574.A0A1S3J0Y7"/>
<keyword evidence="5" id="KW-0539">Nucleus</keyword>
<keyword evidence="4 7" id="KW-0520">NAD</keyword>
<sequence length="2732" mass="302877">MAELILREKAIIVKTYQPQELDQLIIYFQSHHQSDGGDVNEQQSRVSECDSGTAIICFEEKETARRVLAKQDHHFVGVSGIPCQLTVEPYAGSKYSPAGEGLKSNKEQIMPGAPDAREGATASPSQQLPDPETADTQAENASTVADNKTSSLKETLDKPEMQPPSQPDEMFQLHQPPIQVPGQPRYHDIDSANSYAAQQSPEHKNTSERSVTAEATGMQTNRISGHVPTEQPPLPTGSTSETLKTTNDSPVNVAYQGASYPPPTSSAYIPYGYGAVPPYPAQPFYPYHQIMPGAPDAREGATASPSQQLPDPETADTQAENASTVADNKPSSPKETLDKPEMQPPSQEGEMFQHQQPPIQVPGQPQYRNTDSAKSHAAQQSPEHKNISERSITAEAIDMQTNRSYGHTSTEQPPLPTGSTSATLKATSDSPGNVVNQGASYPPPTSSAYVPYGYGAVHPESTGKTSNHNEVYGGYPPQQFYPYHQPMPGVPPGYPYISGVWYQIPQHNDVQSQQSIPPGPQYGQHMLQDHQNAAHMYSHMQHSGQGFSPYMVQPTGNHPGKQNNPHMVQQQQNIGFRNSQHPSQEAQHFGFHGAGHSPRQPQHPTDPGFIYSRHYTQQQQNSGSPENKSFTQKPPHFDSKAMPEQQLNKDVHDSQHSSQEAQHFGFYGVGHSPRQPQHPVYPGSIYTQQQQNSRSSENHSFTQKPRHFDPRAMPEQLQDVRTPNAPIVSPKQEHTLRTPTQGLFASENSAVEEPTMTSVEQSSEAATSQQLGVLVQGIGTDISKDHLEMYFESEKRSDGGPIEDLDYTPGTGKAIIHFKDASVADRLVKRGTVTMKDSTLTISWLPELSNACTVIVTGIQHHTTEDALRLYFENEKRSGAQGYKDLQYSGGSGHALVTFESSEGAANFVKAGTGKSPLDGATLQISWPTTEDTVATNQTWNGRVTVLVSGIKTTTKEETLKMYFESRRRSGGGPVKKLVYKEGSGQAEITFEEAEDATSVLEKSKEMTLVLEGEKLKAVSSCPLPLNPKLLLFSNLVQYKPNLKSTLMLYLENISGIDGKDITLMYGESPRVLLVKFSTDIDFASFKEKCMERRGKGRDGSLGEFNIEPVSYPTAVQAHGLKGTTTESIIQLHFEKLGCSCRVNMVSKNRTRVAMITFDDYKVVDKICEASPYTIEEKRVVVIPFYPCLGVTNPQNTDVPYLAIPPPEDFYVDPLLIEFLQAAPQHHRKLKDMLQKYFGDVSDVVKQEAGTTSLIVECTISPNMANAFSEMEVWSAKISEAMKQFLQNYDQQEIKVPSNIGSVIWERVDEMVQSYPGRLLFHKDEKNMCIQVVGEKGDVSGVLQRMSETIHSVQEDAHSVSSQVKMKDYAVYFLENGPFLQQLGESCPLLQIEPDFSNKVVNLKGHPVKVDEAKIQLFQYMQEIKTERIAVTNAVLDFLRKESCCQFLQEEFGKRSLNVHVMCGSNEANIYALSSQESGQCEIQKAIELIQQKIKEKKISVQEGGSAVIRERKWQDMKDQLSRDYEDLIDIQVSPQKKHLTIVALADTINKIENHVQSFLRCHSVVEHFEEVAYPKAIYIQKFKMEEVNKVERDLRFSAVDISLKVSETGKCGFSIKGNPDGVEKATKTAVAIIETIKKETYKIDQPVVAQFYSDERGQILLKNTAGSNNCIVEKSGRRGPGHAGKCVPQEFNHPSGIVFKVCQGDLTKYHTDAVVNTANERLASGGGLDGAIKKAGGAAIQRECDDIMNKRRTSLDAGEVEVTGPGKLPCKHIFHAVGPRWRGGRSGEREALQRAVENILKKCSEERVESVAIPAISAGIFGYPKEKATETMVKAASDLCSRSKPDGLKEIHFVDRGEDIIDLFASAVAKNLKDSAAAGGNISEDEEDGYSVNDFEVINSGGGDTDADTDEEIEKDMQQSDGDFIPLGGKEDMIMTKERIKVTLKKGQLAEEQVDVIVNTTQTNLDLSKGALSRALLEKAGEELQSELSRKRQIKHGEIICTQGYKLPCLEVYHCACVKWDEGKGDSEKVLRTIVRGCLENAHKSGDHSSIAFPSVGTGGLGFPAELVAGALFDEVKEFGIRNPNTKIKDVRLVVFERDVQTVHDFEAEMQRLKDGGKTREPNVSKSYFFGWFSKSPSRKDEEGDSSKPASIFSNFSQNSRGYCQMKVGKIKVQVQQGDLTKEDVDVVVNSTNDKLNLDAGGVSKAIKRAGGKEVEDACKKAGQTTDGFAVTTAGRMKCKSIIHMDGRHFHQNWRKAVCGCLALAENKKFKTVAMPAFGTGAMHHSPQAIADSMLDGIADFFSRHKPRFVELVRITLHQVELLEVFQDSMKTKLSGNSRRQEQSEKGGSKFQRKRTMALSLDIYYTRRDDLNNFKDEIKKLAEKEILTKSIENDNIGKLSGDQMKKITDVAKDAAVEVIDERSRSKVMKLRGRPSDVLKVQDVVQKMLDEIAKKQNQKVINAAKLKDIQWTFFYKDKEYSYDPFRNAEIEEAYKKKRQEYEYSEKGRKFKLDFSNMQVCCQGGKSEVVTRKDLKASGNFALPRHWSPMPKDTSVILVPLNSSSAEYQEVEKKFKATGSGVSPQKIERIQNPKLYLPYIAKREEMKKRLPGKVIEHICYHGTDTNSTKFINHNGFNRSYCGKNGTALGAGVYFATDSQTSIGYARGGTGGRIMYQARVLTGDYTGGSSSMQVAPKKPDNVTDYDSVVNNTGSPSVFVIFHDSQAYPEYQITF</sequence>
<evidence type="ECO:0000256" key="1">
    <source>
        <dbReference type="ARBA" id="ARBA00004123"/>
    </source>
</evidence>
<dbReference type="GO" id="GO:1990404">
    <property type="term" value="F:NAD+-protein mono-ADP-ribosyltransferase activity"/>
    <property type="evidence" value="ECO:0007669"/>
    <property type="project" value="TreeGrafter"/>
</dbReference>
<dbReference type="Gene3D" id="3.40.220.10">
    <property type="entry name" value="Leucine Aminopeptidase, subunit E, domain 1"/>
    <property type="match status" value="3"/>
</dbReference>
<feature type="domain" description="PARP catalytic" evidence="10">
    <location>
        <begin position="2542"/>
        <end position="2732"/>
    </location>
</feature>
<evidence type="ECO:0000256" key="5">
    <source>
        <dbReference type="ARBA" id="ARBA00023242"/>
    </source>
</evidence>
<evidence type="ECO:0000256" key="6">
    <source>
        <dbReference type="PROSITE-ProRule" id="PRU00176"/>
    </source>
</evidence>
<name>A0A1S3J0Y7_LINAN</name>
<feature type="region of interest" description="Disordered" evidence="8">
    <location>
        <begin position="220"/>
        <end position="263"/>
    </location>
</feature>
<keyword evidence="3 7" id="KW-0808">Transferase</keyword>
<dbReference type="GO" id="GO:0005737">
    <property type="term" value="C:cytoplasm"/>
    <property type="evidence" value="ECO:0007669"/>
    <property type="project" value="TreeGrafter"/>
</dbReference>
<protein>
    <recommendedName>
        <fullName evidence="7">Poly [ADP-ribose] polymerase</fullName>
        <shortName evidence="7">PARP</shortName>
        <ecNumber evidence="7">2.4.2.-</ecNumber>
    </recommendedName>
</protein>
<dbReference type="EC" id="2.4.2.-" evidence="7"/>
<feature type="compositionally biased region" description="Low complexity" evidence="8">
    <location>
        <begin position="353"/>
        <end position="366"/>
    </location>
</feature>
<accession>A0A1S3J0Y7</accession>
<dbReference type="Gene3D" id="3.90.228.10">
    <property type="match status" value="1"/>
</dbReference>
<dbReference type="RefSeq" id="XP_013403474.1">
    <property type="nucleotide sequence ID" value="XM_013548020.2"/>
</dbReference>
<dbReference type="KEGG" id="lak:106168823"/>
<proteinExistence type="predicted"/>
<dbReference type="PROSITE" id="PS50102">
    <property type="entry name" value="RRM"/>
    <property type="match status" value="2"/>
</dbReference>
<dbReference type="InterPro" id="IPR037197">
    <property type="entry name" value="WWE_dom_sf"/>
</dbReference>
<feature type="domain" description="Macro" evidence="11">
    <location>
        <begin position="1687"/>
        <end position="1873"/>
    </location>
</feature>
<dbReference type="Pfam" id="PF01661">
    <property type="entry name" value="Macro"/>
    <property type="match status" value="3"/>
</dbReference>
<reference evidence="13" key="1">
    <citation type="submission" date="2025-08" db="UniProtKB">
        <authorList>
            <consortium name="RefSeq"/>
        </authorList>
    </citation>
    <scope>IDENTIFICATION</scope>
    <source>
        <tissue evidence="13">Gonads</tissue>
    </source>
</reference>
<dbReference type="GO" id="GO:0003714">
    <property type="term" value="F:transcription corepressor activity"/>
    <property type="evidence" value="ECO:0007669"/>
    <property type="project" value="TreeGrafter"/>
</dbReference>
<feature type="compositionally biased region" description="Polar residues" evidence="8">
    <location>
        <begin position="303"/>
        <end position="334"/>
    </location>
</feature>
<gene>
    <name evidence="13" type="primary">LOC106168823</name>
</gene>
<dbReference type="SUPFAM" id="SSF56399">
    <property type="entry name" value="ADP-ribosylation"/>
    <property type="match status" value="1"/>
</dbReference>
<dbReference type="Pfam" id="PF23222">
    <property type="entry name" value="RRM_PARP14_1"/>
    <property type="match status" value="1"/>
</dbReference>
<evidence type="ECO:0000256" key="7">
    <source>
        <dbReference type="RuleBase" id="RU362114"/>
    </source>
</evidence>
<dbReference type="InterPro" id="IPR035979">
    <property type="entry name" value="RBD_domain_sf"/>
</dbReference>
<feature type="compositionally biased region" description="Polar residues" evidence="8">
    <location>
        <begin position="614"/>
        <end position="632"/>
    </location>
</feature>
<dbReference type="InterPro" id="IPR034464">
    <property type="entry name" value="PAR10_RRM1_2"/>
</dbReference>